<feature type="domain" description="Response regulatory" evidence="7">
    <location>
        <begin position="528"/>
        <end position="644"/>
    </location>
</feature>
<gene>
    <name evidence="9" type="ORF">DesfrDRAFT_1879</name>
</gene>
<dbReference type="InterPro" id="IPR036890">
    <property type="entry name" value="HATPase_C_sf"/>
</dbReference>
<dbReference type="Pfam" id="PF00072">
    <property type="entry name" value="Response_reg"/>
    <property type="match status" value="1"/>
</dbReference>
<dbReference type="InterPro" id="IPR003661">
    <property type="entry name" value="HisK_dim/P_dom"/>
</dbReference>
<dbReference type="GO" id="GO:0000155">
    <property type="term" value="F:phosphorelay sensor kinase activity"/>
    <property type="evidence" value="ECO:0007669"/>
    <property type="project" value="InterPro"/>
</dbReference>
<dbReference type="InterPro" id="IPR036097">
    <property type="entry name" value="HisK_dim/P_sf"/>
</dbReference>
<dbReference type="SMART" id="SM00091">
    <property type="entry name" value="PAS"/>
    <property type="match status" value="1"/>
</dbReference>
<dbReference type="InterPro" id="IPR011006">
    <property type="entry name" value="CheY-like_superfamily"/>
</dbReference>
<comment type="caution">
    <text evidence="9">The sequence shown here is derived from an EMBL/GenBank/DDBJ whole genome shotgun (WGS) entry which is preliminary data.</text>
</comment>
<feature type="region of interest" description="Disordered" evidence="5">
    <location>
        <begin position="1"/>
        <end position="36"/>
    </location>
</feature>
<comment type="catalytic activity">
    <reaction evidence="1">
        <text>ATP + protein L-histidine = ADP + protein N-phospho-L-histidine.</text>
        <dbReference type="EC" id="2.7.13.3"/>
    </reaction>
</comment>
<dbReference type="InterPro" id="IPR004358">
    <property type="entry name" value="Sig_transdc_His_kin-like_C"/>
</dbReference>
<evidence type="ECO:0000256" key="2">
    <source>
        <dbReference type="ARBA" id="ARBA00012438"/>
    </source>
</evidence>
<reference evidence="9 10" key="1">
    <citation type="submission" date="2010-08" db="EMBL/GenBank/DDBJ databases">
        <title>The draft genome of Desulfovibrio fructosovorans JJ.</title>
        <authorList>
            <consortium name="US DOE Joint Genome Institute (JGI-PGF)"/>
            <person name="Lucas S."/>
            <person name="Copeland A."/>
            <person name="Lapidus A."/>
            <person name="Cheng J.-F."/>
            <person name="Bruce D."/>
            <person name="Goodwin L."/>
            <person name="Pitluck S."/>
            <person name="Land M.L."/>
            <person name="Hauser L."/>
            <person name="Chang Y.-J."/>
            <person name="Jeffries C."/>
            <person name="Wall J.D."/>
            <person name="Stahl D.A."/>
            <person name="Arkin A.P."/>
            <person name="Dehal P."/>
            <person name="Stolyar S.M."/>
            <person name="Hazen T.C."/>
            <person name="Woyke T.J."/>
        </authorList>
    </citation>
    <scope>NUCLEOTIDE SEQUENCE [LARGE SCALE GENOMIC DNA]</scope>
    <source>
        <strain evidence="9 10">JJ</strain>
    </source>
</reference>
<dbReference type="CDD" id="cd00082">
    <property type="entry name" value="HisKA"/>
    <property type="match status" value="1"/>
</dbReference>
<dbReference type="InterPro" id="IPR001789">
    <property type="entry name" value="Sig_transdc_resp-reg_receiver"/>
</dbReference>
<dbReference type="InterPro" id="IPR000014">
    <property type="entry name" value="PAS"/>
</dbReference>
<dbReference type="PROSITE" id="PS50109">
    <property type="entry name" value="HIS_KIN"/>
    <property type="match status" value="1"/>
</dbReference>
<organism evidence="9 10">
    <name type="scientific">Solidesulfovibrio fructosivorans JJ]</name>
    <dbReference type="NCBI Taxonomy" id="596151"/>
    <lineage>
        <taxon>Bacteria</taxon>
        <taxon>Pseudomonadati</taxon>
        <taxon>Thermodesulfobacteriota</taxon>
        <taxon>Desulfovibrionia</taxon>
        <taxon>Desulfovibrionales</taxon>
        <taxon>Desulfovibrionaceae</taxon>
        <taxon>Solidesulfovibrio</taxon>
    </lineage>
</organism>
<proteinExistence type="predicted"/>
<dbReference type="PROSITE" id="PS50112">
    <property type="entry name" value="PAS"/>
    <property type="match status" value="1"/>
</dbReference>
<dbReference type="NCBIfam" id="TIGR00229">
    <property type="entry name" value="sensory_box"/>
    <property type="match status" value="1"/>
</dbReference>
<dbReference type="InterPro" id="IPR005467">
    <property type="entry name" value="His_kinase_dom"/>
</dbReference>
<dbReference type="PRINTS" id="PR00344">
    <property type="entry name" value="BCTRLSENSOR"/>
</dbReference>
<dbReference type="SUPFAM" id="SSF55785">
    <property type="entry name" value="PYP-like sensor domain (PAS domain)"/>
    <property type="match status" value="1"/>
</dbReference>
<evidence type="ECO:0000256" key="1">
    <source>
        <dbReference type="ARBA" id="ARBA00000085"/>
    </source>
</evidence>
<dbReference type="AlphaFoldDB" id="E1JW80"/>
<evidence type="ECO:0000313" key="10">
    <source>
        <dbReference type="Proteomes" id="UP000006250"/>
    </source>
</evidence>
<dbReference type="STRING" id="596151.DesfrDRAFT_1879"/>
<dbReference type="SMART" id="SM00387">
    <property type="entry name" value="HATPase_c"/>
    <property type="match status" value="1"/>
</dbReference>
<dbReference type="RefSeq" id="WP_005993255.1">
    <property type="nucleotide sequence ID" value="NZ_AECZ01000010.1"/>
</dbReference>
<evidence type="ECO:0000256" key="4">
    <source>
        <dbReference type="PROSITE-ProRule" id="PRU00169"/>
    </source>
</evidence>
<dbReference type="PROSITE" id="PS50110">
    <property type="entry name" value="RESPONSE_REGULATORY"/>
    <property type="match status" value="1"/>
</dbReference>
<dbReference type="InterPro" id="IPR003594">
    <property type="entry name" value="HATPase_dom"/>
</dbReference>
<dbReference type="Gene3D" id="3.30.565.10">
    <property type="entry name" value="Histidine kinase-like ATPase, C-terminal domain"/>
    <property type="match status" value="1"/>
</dbReference>
<dbReference type="CDD" id="cd00130">
    <property type="entry name" value="PAS"/>
    <property type="match status" value="1"/>
</dbReference>
<dbReference type="Pfam" id="PF13426">
    <property type="entry name" value="PAS_9"/>
    <property type="match status" value="1"/>
</dbReference>
<dbReference type="SUPFAM" id="SSF47384">
    <property type="entry name" value="Homodimeric domain of signal transducing histidine kinase"/>
    <property type="match status" value="1"/>
</dbReference>
<dbReference type="Pfam" id="PF02518">
    <property type="entry name" value="HATPase_c"/>
    <property type="match status" value="1"/>
</dbReference>
<accession>E1JW80</accession>
<dbReference type="Gene3D" id="3.30.450.20">
    <property type="entry name" value="PAS domain"/>
    <property type="match status" value="2"/>
</dbReference>
<dbReference type="CDD" id="cd00156">
    <property type="entry name" value="REC"/>
    <property type="match status" value="1"/>
</dbReference>
<keyword evidence="3 4" id="KW-0597">Phosphoprotein</keyword>
<dbReference type="PANTHER" id="PTHR43065">
    <property type="entry name" value="SENSOR HISTIDINE KINASE"/>
    <property type="match status" value="1"/>
</dbReference>
<feature type="domain" description="Histidine kinase" evidence="6">
    <location>
        <begin position="280"/>
        <end position="506"/>
    </location>
</feature>
<dbReference type="EMBL" id="AECZ01000010">
    <property type="protein sequence ID" value="EFL51440.1"/>
    <property type="molecule type" value="Genomic_DNA"/>
</dbReference>
<evidence type="ECO:0000256" key="3">
    <source>
        <dbReference type="ARBA" id="ARBA00022553"/>
    </source>
</evidence>
<feature type="compositionally biased region" description="Polar residues" evidence="5">
    <location>
        <begin position="12"/>
        <end position="23"/>
    </location>
</feature>
<evidence type="ECO:0000313" key="9">
    <source>
        <dbReference type="EMBL" id="EFL51440.1"/>
    </source>
</evidence>
<evidence type="ECO:0000256" key="5">
    <source>
        <dbReference type="SAM" id="MobiDB-lite"/>
    </source>
</evidence>
<dbReference type="EC" id="2.7.13.3" evidence="2"/>
<dbReference type="SUPFAM" id="SSF55874">
    <property type="entry name" value="ATPase domain of HSP90 chaperone/DNA topoisomerase II/histidine kinase"/>
    <property type="match status" value="1"/>
</dbReference>
<dbReference type="InterPro" id="IPR035965">
    <property type="entry name" value="PAS-like_dom_sf"/>
</dbReference>
<evidence type="ECO:0000259" key="7">
    <source>
        <dbReference type="PROSITE" id="PS50110"/>
    </source>
</evidence>
<dbReference type="SMART" id="SM00388">
    <property type="entry name" value="HisKA"/>
    <property type="match status" value="1"/>
</dbReference>
<sequence>MGKNTDGPTPENMASSTDAQTRPSRAVPACDPSSEPEDVVIVAPDGTVLAVDPGLAGWLPADRKAGRYGSLSTCFEDDDGEFWRGAVAEVLLSRTSRRYRLALPPDRVADARLVPLLDAAGKVTAVAVRLRDASREQRAFRQCHKLAAAIEQAMEAVIVTDDRFRIEYVNQAFEAMTGVSQGQARGRGLKTFYKGSRQARKFERGAAALERGDVWKGRFLLVDAAGDTRMCDQTISPVWGKHGLVEGYAFVWRDSTEVSGLEKQLRHAQKMEVIGTLASGIAHDLRNILGPIILHAELCLERLEAGDPQAESLREIVEAVGRARALGEQLLSLGRSVESDTPVRFRLSTLVKECLKFLAPGLPPGLSIRLRIEAARSEMRGDPTRGHQVIMNLLTNAIEAMKDQEGGLLTVRIEDAVVTEGDWSEESSLPPGAYLRLCVSDTGQGMTSDVMKRIFEPFFSTKREGHGTGLGLTVARHIVTQMRGAISVESHPGLGTSFRVLFPKGPTVAGTPDASVPARELPPRPQARILFAGDDPEMVHCTTMALARLGYAVKTSTGRGEARRALSEDPRGFDLALVDLSRPGQDGILLARELLELRPDLPVVMLSSHDEALAGDMLRACGGRRVLAKPFCFEELDRVIREVLFVAV</sequence>
<evidence type="ECO:0000259" key="6">
    <source>
        <dbReference type="PROSITE" id="PS50109"/>
    </source>
</evidence>
<keyword evidence="9" id="KW-0808">Transferase</keyword>
<keyword evidence="10" id="KW-1185">Reference proteome</keyword>
<dbReference type="SMART" id="SM00448">
    <property type="entry name" value="REC"/>
    <property type="match status" value="1"/>
</dbReference>
<name>E1JW80_SOLFR</name>
<feature type="modified residue" description="4-aspartylphosphate" evidence="4">
    <location>
        <position position="579"/>
    </location>
</feature>
<evidence type="ECO:0000259" key="8">
    <source>
        <dbReference type="PROSITE" id="PS50112"/>
    </source>
</evidence>
<dbReference type="SUPFAM" id="SSF52172">
    <property type="entry name" value="CheY-like"/>
    <property type="match status" value="1"/>
</dbReference>
<protein>
    <recommendedName>
        <fullName evidence="2">histidine kinase</fullName>
        <ecNumber evidence="2">2.7.13.3</ecNumber>
    </recommendedName>
</protein>
<dbReference type="Gene3D" id="1.10.287.130">
    <property type="match status" value="1"/>
</dbReference>
<dbReference type="OrthoDB" id="9813024at2"/>
<feature type="domain" description="PAS" evidence="8">
    <location>
        <begin position="142"/>
        <end position="187"/>
    </location>
</feature>
<dbReference type="Pfam" id="PF00512">
    <property type="entry name" value="HisKA"/>
    <property type="match status" value="1"/>
</dbReference>
<dbReference type="eggNOG" id="COG3852">
    <property type="taxonomic scope" value="Bacteria"/>
</dbReference>
<dbReference type="PANTHER" id="PTHR43065:SF42">
    <property type="entry name" value="TWO-COMPONENT SENSOR PPRA"/>
    <property type="match status" value="1"/>
</dbReference>
<dbReference type="Gene3D" id="3.40.50.2300">
    <property type="match status" value="1"/>
</dbReference>
<dbReference type="Proteomes" id="UP000006250">
    <property type="component" value="Unassembled WGS sequence"/>
</dbReference>
<keyword evidence="9" id="KW-0418">Kinase</keyword>